<dbReference type="AlphaFoldDB" id="A0AAW3TQG0"/>
<comment type="caution">
    <text evidence="1">The sequence shown here is derived from an EMBL/GenBank/DDBJ whole genome shotgun (WGS) entry which is preliminary data.</text>
</comment>
<evidence type="ECO:0000313" key="1">
    <source>
        <dbReference type="EMBL" id="MBB3875281.1"/>
    </source>
</evidence>
<dbReference type="RefSeq" id="WP_147036067.1">
    <property type="nucleotide sequence ID" value="NZ_JACIDB010000002.1"/>
</dbReference>
<dbReference type="EMBL" id="JACIDB010000002">
    <property type="protein sequence ID" value="MBB3875281.1"/>
    <property type="molecule type" value="Genomic_DNA"/>
</dbReference>
<accession>A0AAW3TQG0</accession>
<sequence length="153" mass="17135">MTLPVYAAPQHRHLCGRAAVALLRGREEGYPAAIRANKITPADAERGLRLARCIVDQWRWITDHARPPCPAWDENTDLFGAYSFEMEAELVRAAERQRMIAKRKPADEGAAQLADLYEALAWLQRTRHGVAWIVLRVDVERSAGAVHEARAAA</sequence>
<proteinExistence type="predicted"/>
<reference evidence="1 2" key="1">
    <citation type="submission" date="2020-08" db="EMBL/GenBank/DDBJ databases">
        <title>Genomic Encyclopedia of Type Strains, Phase IV (KMG-IV): sequencing the most valuable type-strain genomes for metagenomic binning, comparative biology and taxonomic classification.</title>
        <authorList>
            <person name="Goeker M."/>
        </authorList>
    </citation>
    <scope>NUCLEOTIDE SEQUENCE [LARGE SCALE GENOMIC DNA]</scope>
    <source>
        <strain evidence="1 2">DSM 15581</strain>
    </source>
</reference>
<gene>
    <name evidence="1" type="ORF">GGR47_001516</name>
</gene>
<organism evidence="1 2">
    <name type="scientific">Sphingomonas aquatilis</name>
    <dbReference type="NCBI Taxonomy" id="93063"/>
    <lineage>
        <taxon>Bacteria</taxon>
        <taxon>Pseudomonadati</taxon>
        <taxon>Pseudomonadota</taxon>
        <taxon>Alphaproteobacteria</taxon>
        <taxon>Sphingomonadales</taxon>
        <taxon>Sphingomonadaceae</taxon>
        <taxon>Sphingomonas</taxon>
    </lineage>
</organism>
<name>A0AAW3TQG0_9SPHN</name>
<protein>
    <submittedName>
        <fullName evidence="1">Uncharacterized protein</fullName>
    </submittedName>
</protein>
<evidence type="ECO:0000313" key="2">
    <source>
        <dbReference type="Proteomes" id="UP000528945"/>
    </source>
</evidence>
<keyword evidence="2" id="KW-1185">Reference proteome</keyword>
<dbReference type="Proteomes" id="UP000528945">
    <property type="component" value="Unassembled WGS sequence"/>
</dbReference>